<feature type="transmembrane region" description="Helical" evidence="5">
    <location>
        <begin position="197"/>
        <end position="219"/>
    </location>
</feature>
<keyword evidence="2 5" id="KW-0812">Transmembrane</keyword>
<comment type="caution">
    <text evidence="7">The sequence shown here is derived from an EMBL/GenBank/DDBJ whole genome shotgun (WGS) entry which is preliminary data.</text>
</comment>
<feature type="transmembrane region" description="Helical" evidence="5">
    <location>
        <begin position="84"/>
        <end position="103"/>
    </location>
</feature>
<dbReference type="PANTHER" id="PTHR22911:SF6">
    <property type="entry name" value="SOLUTE CARRIER FAMILY 35 MEMBER G1"/>
    <property type="match status" value="1"/>
</dbReference>
<dbReference type="AlphaFoldDB" id="A0A6L6YH50"/>
<evidence type="ECO:0000256" key="5">
    <source>
        <dbReference type="SAM" id="Phobius"/>
    </source>
</evidence>
<evidence type="ECO:0000256" key="1">
    <source>
        <dbReference type="ARBA" id="ARBA00004141"/>
    </source>
</evidence>
<sequence>MLVAAVFFSLYAVFVKFAGLEGLGSWEILLFRSAFCVVVFYSVMKYTGITVTTHHPWQHIIRSLAGTVAILCGIFSVSHLNIGLAMTLNYTAPLFIGCFVLVYAARNKIPVNWKLLSMVLLGFSGVVVLLSPTISPSEYFSAAVGIGAGFFTAVATSFVKRLGVLQEPESRIIFYLVFTGFICGLAGTLFTGGFHEWTSTAACMVAGLCICSAMGQFCLTRAFSRGNLVLSSSLQYTVILFSTIFGEVIFNEPIHLTAVIGMLMIVAAGLCASYFVRAEIRERRKASE</sequence>
<keyword evidence="8" id="KW-1185">Reference proteome</keyword>
<evidence type="ECO:0000259" key="6">
    <source>
        <dbReference type="Pfam" id="PF00892"/>
    </source>
</evidence>
<feature type="transmembrane region" description="Helical" evidence="5">
    <location>
        <begin position="172"/>
        <end position="191"/>
    </location>
</feature>
<dbReference type="SUPFAM" id="SSF103481">
    <property type="entry name" value="Multidrug resistance efflux transporter EmrE"/>
    <property type="match status" value="1"/>
</dbReference>
<dbReference type="PANTHER" id="PTHR22911">
    <property type="entry name" value="ACYL-MALONYL CONDENSING ENZYME-RELATED"/>
    <property type="match status" value="1"/>
</dbReference>
<feature type="transmembrane region" description="Helical" evidence="5">
    <location>
        <begin position="60"/>
        <end position="78"/>
    </location>
</feature>
<organism evidence="7 8">
    <name type="scientific">Parasutterella muris</name>
    <dbReference type="NCBI Taxonomy" id="2565572"/>
    <lineage>
        <taxon>Bacteria</taxon>
        <taxon>Pseudomonadati</taxon>
        <taxon>Pseudomonadota</taxon>
        <taxon>Betaproteobacteria</taxon>
        <taxon>Burkholderiales</taxon>
        <taxon>Sutterellaceae</taxon>
        <taxon>Parasutterella</taxon>
    </lineage>
</organism>
<evidence type="ECO:0000313" key="7">
    <source>
        <dbReference type="EMBL" id="MVX56089.1"/>
    </source>
</evidence>
<feature type="domain" description="EamA" evidence="6">
    <location>
        <begin position="144"/>
        <end position="269"/>
    </location>
</feature>
<evidence type="ECO:0000313" key="8">
    <source>
        <dbReference type="Proteomes" id="UP000472580"/>
    </source>
</evidence>
<evidence type="ECO:0000256" key="2">
    <source>
        <dbReference type="ARBA" id="ARBA00022692"/>
    </source>
</evidence>
<feature type="transmembrane region" description="Helical" evidence="5">
    <location>
        <begin position="115"/>
        <end position="134"/>
    </location>
</feature>
<feature type="transmembrane region" description="Helical" evidence="5">
    <location>
        <begin position="228"/>
        <end position="250"/>
    </location>
</feature>
<dbReference type="Pfam" id="PF00892">
    <property type="entry name" value="EamA"/>
    <property type="match status" value="1"/>
</dbReference>
<accession>A0A6L6YH50</accession>
<dbReference type="InterPro" id="IPR037185">
    <property type="entry name" value="EmrE-like"/>
</dbReference>
<feature type="transmembrane region" description="Helical" evidence="5">
    <location>
        <begin position="256"/>
        <end position="276"/>
    </location>
</feature>
<keyword evidence="4 5" id="KW-0472">Membrane</keyword>
<name>A0A6L6YH50_9BURK</name>
<protein>
    <submittedName>
        <fullName evidence="7">EamA family transporter</fullName>
    </submittedName>
</protein>
<comment type="subcellular location">
    <subcellularLocation>
        <location evidence="1">Membrane</location>
        <topology evidence="1">Multi-pass membrane protein</topology>
    </subcellularLocation>
</comment>
<dbReference type="GO" id="GO:0016020">
    <property type="term" value="C:membrane"/>
    <property type="evidence" value="ECO:0007669"/>
    <property type="project" value="UniProtKB-SubCell"/>
</dbReference>
<evidence type="ECO:0000256" key="3">
    <source>
        <dbReference type="ARBA" id="ARBA00022989"/>
    </source>
</evidence>
<dbReference type="OrthoDB" id="8524934at2"/>
<proteinExistence type="predicted"/>
<gene>
    <name evidence="7" type="ORF">E5987_02570</name>
</gene>
<evidence type="ECO:0000256" key="4">
    <source>
        <dbReference type="ARBA" id="ARBA00023136"/>
    </source>
</evidence>
<reference evidence="7 8" key="1">
    <citation type="submission" date="2019-12" db="EMBL/GenBank/DDBJ databases">
        <title>Microbes associate with the intestines of laboratory mice.</title>
        <authorList>
            <person name="Navarre W."/>
            <person name="Wong E."/>
        </authorList>
    </citation>
    <scope>NUCLEOTIDE SEQUENCE [LARGE SCALE GENOMIC DNA]</scope>
    <source>
        <strain evidence="7 8">NM82_D38</strain>
    </source>
</reference>
<feature type="transmembrane region" description="Helical" evidence="5">
    <location>
        <begin position="140"/>
        <end position="160"/>
    </location>
</feature>
<keyword evidence="3 5" id="KW-1133">Transmembrane helix</keyword>
<feature type="transmembrane region" description="Helical" evidence="5">
    <location>
        <begin position="28"/>
        <end position="48"/>
    </location>
</feature>
<dbReference type="EMBL" id="WSRP01000005">
    <property type="protein sequence ID" value="MVX56089.1"/>
    <property type="molecule type" value="Genomic_DNA"/>
</dbReference>
<dbReference type="Proteomes" id="UP000472580">
    <property type="component" value="Unassembled WGS sequence"/>
</dbReference>
<dbReference type="InterPro" id="IPR000620">
    <property type="entry name" value="EamA_dom"/>
</dbReference>